<feature type="domain" description="CCHC-type" evidence="3">
    <location>
        <begin position="34"/>
        <end position="47"/>
    </location>
</feature>
<evidence type="ECO:0000313" key="5">
    <source>
        <dbReference type="Proteomes" id="UP001291623"/>
    </source>
</evidence>
<organism evidence="4 5">
    <name type="scientific">Anisodus tanguticus</name>
    <dbReference type="NCBI Taxonomy" id="243964"/>
    <lineage>
        <taxon>Eukaryota</taxon>
        <taxon>Viridiplantae</taxon>
        <taxon>Streptophyta</taxon>
        <taxon>Embryophyta</taxon>
        <taxon>Tracheophyta</taxon>
        <taxon>Spermatophyta</taxon>
        <taxon>Magnoliopsida</taxon>
        <taxon>eudicotyledons</taxon>
        <taxon>Gunneridae</taxon>
        <taxon>Pentapetalae</taxon>
        <taxon>asterids</taxon>
        <taxon>lamiids</taxon>
        <taxon>Solanales</taxon>
        <taxon>Solanaceae</taxon>
        <taxon>Solanoideae</taxon>
        <taxon>Hyoscyameae</taxon>
        <taxon>Anisodus</taxon>
    </lineage>
</organism>
<feature type="region of interest" description="Disordered" evidence="2">
    <location>
        <begin position="80"/>
        <end position="129"/>
    </location>
</feature>
<gene>
    <name evidence="4" type="ORF">RND71_032728</name>
</gene>
<protein>
    <recommendedName>
        <fullName evidence="3">CCHC-type domain-containing protein</fullName>
    </recommendedName>
</protein>
<proteinExistence type="predicted"/>
<dbReference type="GO" id="GO:0008270">
    <property type="term" value="F:zinc ion binding"/>
    <property type="evidence" value="ECO:0007669"/>
    <property type="project" value="UniProtKB-KW"/>
</dbReference>
<dbReference type="GO" id="GO:0003676">
    <property type="term" value="F:nucleic acid binding"/>
    <property type="evidence" value="ECO:0007669"/>
    <property type="project" value="InterPro"/>
</dbReference>
<evidence type="ECO:0000313" key="4">
    <source>
        <dbReference type="EMBL" id="KAK4346389.1"/>
    </source>
</evidence>
<sequence>MALDELPLDEPVMISIEIGMHIRMLIYEGEGFLCTNCGRLGHATSTCSYKKDCSMEQIPSSSTTNSNPQSIHSEWQTIQFTKRKKNVSPKKDPASRQDPATKKQGDKDSTDDSPSENPTNDILTPVQNMPTKEKIFSICTPSKPFTPTPSHDITLRADLANEQMASDLCHMAMQIDIENQKENPITPISTPASTNSTQNMHS</sequence>
<dbReference type="Proteomes" id="UP001291623">
    <property type="component" value="Unassembled WGS sequence"/>
</dbReference>
<feature type="compositionally biased region" description="Polar residues" evidence="2">
    <location>
        <begin position="115"/>
        <end position="129"/>
    </location>
</feature>
<feature type="compositionally biased region" description="Polar residues" evidence="2">
    <location>
        <begin position="182"/>
        <end position="202"/>
    </location>
</feature>
<keyword evidence="1" id="KW-0479">Metal-binding</keyword>
<comment type="caution">
    <text evidence="4">The sequence shown here is derived from an EMBL/GenBank/DDBJ whole genome shotgun (WGS) entry which is preliminary data.</text>
</comment>
<evidence type="ECO:0000259" key="3">
    <source>
        <dbReference type="PROSITE" id="PS50158"/>
    </source>
</evidence>
<evidence type="ECO:0000256" key="1">
    <source>
        <dbReference type="PROSITE-ProRule" id="PRU00047"/>
    </source>
</evidence>
<dbReference type="EMBL" id="JAVYJV010000018">
    <property type="protein sequence ID" value="KAK4346389.1"/>
    <property type="molecule type" value="Genomic_DNA"/>
</dbReference>
<feature type="compositionally biased region" description="Basic and acidic residues" evidence="2">
    <location>
        <begin position="89"/>
        <end position="110"/>
    </location>
</feature>
<keyword evidence="5" id="KW-1185">Reference proteome</keyword>
<keyword evidence="1" id="KW-0863">Zinc-finger</keyword>
<keyword evidence="1" id="KW-0862">Zinc</keyword>
<evidence type="ECO:0000256" key="2">
    <source>
        <dbReference type="SAM" id="MobiDB-lite"/>
    </source>
</evidence>
<feature type="region of interest" description="Disordered" evidence="2">
    <location>
        <begin position="181"/>
        <end position="202"/>
    </location>
</feature>
<dbReference type="AlphaFoldDB" id="A0AAE1V2I5"/>
<name>A0AAE1V2I5_9SOLA</name>
<accession>A0AAE1V2I5</accession>
<dbReference type="PROSITE" id="PS50158">
    <property type="entry name" value="ZF_CCHC"/>
    <property type="match status" value="1"/>
</dbReference>
<reference evidence="4" key="1">
    <citation type="submission" date="2023-12" db="EMBL/GenBank/DDBJ databases">
        <title>Genome assembly of Anisodus tanguticus.</title>
        <authorList>
            <person name="Wang Y.-J."/>
        </authorList>
    </citation>
    <scope>NUCLEOTIDE SEQUENCE</scope>
    <source>
        <strain evidence="4">KB-2021</strain>
        <tissue evidence="4">Leaf</tissue>
    </source>
</reference>
<dbReference type="InterPro" id="IPR001878">
    <property type="entry name" value="Znf_CCHC"/>
</dbReference>